<dbReference type="PANTHER" id="PTHR37691">
    <property type="entry name" value="BLR3518 PROTEIN"/>
    <property type="match status" value="1"/>
</dbReference>
<evidence type="ECO:0000313" key="2">
    <source>
        <dbReference type="Proteomes" id="UP000319255"/>
    </source>
</evidence>
<keyword evidence="2" id="KW-1185">Reference proteome</keyword>
<dbReference type="InterPro" id="IPR027396">
    <property type="entry name" value="DsrEFH-like"/>
</dbReference>
<accession>A0A501WM19</accession>
<sequence>MIDLRGALGALALGVLAIVGSVSPSAAGVAARVAIHVDEDSPDKMNMALSNAQNIENYYEERGEEVAIEMVTNGAGIAMLREDISPVKDRIERMSEKMPNLTFSVCANSIETIKRRDGVDVPLMSQAKVVPSGVVHLMELQSEGYSYLRP</sequence>
<proteinExistence type="predicted"/>
<dbReference type="EMBL" id="VFRP01000010">
    <property type="protein sequence ID" value="TPE50509.1"/>
    <property type="molecule type" value="Genomic_DNA"/>
</dbReference>
<gene>
    <name evidence="1" type="ORF">FJM51_12005</name>
</gene>
<dbReference type="RefSeq" id="WP_140454386.1">
    <property type="nucleotide sequence ID" value="NZ_VFRP01000010.1"/>
</dbReference>
<protein>
    <submittedName>
        <fullName evidence="1">Uncharacterized protein</fullName>
    </submittedName>
</protein>
<dbReference type="PANTHER" id="PTHR37691:SF1">
    <property type="entry name" value="BLR3518 PROTEIN"/>
    <property type="match status" value="1"/>
</dbReference>
<dbReference type="SUPFAM" id="SSF75169">
    <property type="entry name" value="DsrEFH-like"/>
    <property type="match status" value="1"/>
</dbReference>
<comment type="caution">
    <text evidence="1">The sequence shown here is derived from an EMBL/GenBank/DDBJ whole genome shotgun (WGS) entry which is preliminary data.</text>
</comment>
<dbReference type="OrthoDB" id="5794490at2"/>
<organism evidence="1 2">
    <name type="scientific">Amaricoccus solimangrovi</name>
    <dbReference type="NCBI Taxonomy" id="2589815"/>
    <lineage>
        <taxon>Bacteria</taxon>
        <taxon>Pseudomonadati</taxon>
        <taxon>Pseudomonadota</taxon>
        <taxon>Alphaproteobacteria</taxon>
        <taxon>Rhodobacterales</taxon>
        <taxon>Paracoccaceae</taxon>
        <taxon>Amaricoccus</taxon>
    </lineage>
</organism>
<evidence type="ECO:0000313" key="1">
    <source>
        <dbReference type="EMBL" id="TPE50509.1"/>
    </source>
</evidence>
<dbReference type="AlphaFoldDB" id="A0A501WM19"/>
<dbReference type="Gene3D" id="3.40.1260.10">
    <property type="entry name" value="DsrEFH-like"/>
    <property type="match status" value="1"/>
</dbReference>
<dbReference type="Proteomes" id="UP000319255">
    <property type="component" value="Unassembled WGS sequence"/>
</dbReference>
<reference evidence="1 2" key="1">
    <citation type="submission" date="2019-06" db="EMBL/GenBank/DDBJ databases">
        <title>A novel bacterium of genus Amaricoccus, isolated from marine sediment.</title>
        <authorList>
            <person name="Huang H."/>
            <person name="Mo K."/>
            <person name="Hu Y."/>
        </authorList>
    </citation>
    <scope>NUCLEOTIDE SEQUENCE [LARGE SCALE GENOMIC DNA]</scope>
    <source>
        <strain evidence="1 2">HB172011</strain>
    </source>
</reference>
<name>A0A501WM19_9RHOB</name>